<dbReference type="Pfam" id="PF04290">
    <property type="entry name" value="DctQ"/>
    <property type="match status" value="1"/>
</dbReference>
<dbReference type="Proteomes" id="UP000244810">
    <property type="component" value="Unassembled WGS sequence"/>
</dbReference>
<comment type="function">
    <text evidence="7">Part of the tripartite ATP-independent periplasmic (TRAP) transport system.</text>
</comment>
<proteinExistence type="inferred from homology"/>
<keyword evidence="6 7" id="KW-0472">Membrane</keyword>
<evidence type="ECO:0000313" key="9">
    <source>
        <dbReference type="EMBL" id="PVE48378.1"/>
    </source>
</evidence>
<dbReference type="GO" id="GO:0022857">
    <property type="term" value="F:transmembrane transporter activity"/>
    <property type="evidence" value="ECO:0007669"/>
    <property type="project" value="UniProtKB-UniRule"/>
</dbReference>
<feature type="transmembrane region" description="Helical" evidence="7">
    <location>
        <begin position="166"/>
        <end position="187"/>
    </location>
</feature>
<feature type="transmembrane region" description="Helical" evidence="7">
    <location>
        <begin position="83"/>
        <end position="101"/>
    </location>
</feature>
<evidence type="ECO:0000256" key="6">
    <source>
        <dbReference type="ARBA" id="ARBA00023136"/>
    </source>
</evidence>
<evidence type="ECO:0000313" key="10">
    <source>
        <dbReference type="Proteomes" id="UP000244810"/>
    </source>
</evidence>
<keyword evidence="10" id="KW-1185">Reference proteome</keyword>
<evidence type="ECO:0000256" key="2">
    <source>
        <dbReference type="ARBA" id="ARBA00022448"/>
    </source>
</evidence>
<evidence type="ECO:0000256" key="3">
    <source>
        <dbReference type="ARBA" id="ARBA00022475"/>
    </source>
</evidence>
<feature type="transmembrane region" description="Helical" evidence="7">
    <location>
        <begin position="122"/>
        <end position="146"/>
    </location>
</feature>
<gene>
    <name evidence="9" type="ORF">DDE23_04730</name>
</gene>
<comment type="caution">
    <text evidence="9">The sequence shown here is derived from an EMBL/GenBank/DDBJ whole genome shotgun (WGS) entry which is preliminary data.</text>
</comment>
<dbReference type="EMBL" id="QDDR01000002">
    <property type="protein sequence ID" value="PVE48378.1"/>
    <property type="molecule type" value="Genomic_DNA"/>
</dbReference>
<keyword evidence="4 7" id="KW-0812">Transmembrane</keyword>
<evidence type="ECO:0000256" key="5">
    <source>
        <dbReference type="ARBA" id="ARBA00022989"/>
    </source>
</evidence>
<dbReference type="InterPro" id="IPR055348">
    <property type="entry name" value="DctQ"/>
</dbReference>
<evidence type="ECO:0000256" key="7">
    <source>
        <dbReference type="RuleBase" id="RU369079"/>
    </source>
</evidence>
<comment type="subcellular location">
    <subcellularLocation>
        <location evidence="7">Cell inner membrane</location>
        <topology evidence="7">Multi-pass membrane protein</topology>
    </subcellularLocation>
    <subcellularLocation>
        <location evidence="1">Cell membrane</location>
        <topology evidence="1">Multi-pass membrane protein</topology>
    </subcellularLocation>
</comment>
<comment type="subunit">
    <text evidence="7">The complex comprises the extracytoplasmic solute receptor protein and the two transmembrane proteins.</text>
</comment>
<evidence type="ECO:0000259" key="8">
    <source>
        <dbReference type="Pfam" id="PF04290"/>
    </source>
</evidence>
<keyword evidence="5 7" id="KW-1133">Transmembrane helix</keyword>
<reference evidence="9 10" key="1">
    <citation type="journal article" date="2011" name="Syst. Appl. Microbiol.">
        <title>Defluviimonas denitrificans gen. nov., sp. nov., and Pararhodobacter aggregans gen. nov., sp. nov., non-phototrophic Rhodobacteraceae from the biofilter of a marine aquaculture.</title>
        <authorList>
            <person name="Foesel B.U."/>
            <person name="Drake H.L."/>
            <person name="Schramm A."/>
        </authorList>
    </citation>
    <scope>NUCLEOTIDE SEQUENCE [LARGE SCALE GENOMIC DNA]</scope>
    <source>
        <strain evidence="9 10">D1-19</strain>
    </source>
</reference>
<dbReference type="AlphaFoldDB" id="A0A2T7UUX1"/>
<name>A0A2T7UUX1_9RHOB</name>
<organism evidence="9 10">
    <name type="scientific">Pararhodobacter aggregans</name>
    <dbReference type="NCBI Taxonomy" id="404875"/>
    <lineage>
        <taxon>Bacteria</taxon>
        <taxon>Pseudomonadati</taxon>
        <taxon>Pseudomonadota</taxon>
        <taxon>Alphaproteobacteria</taxon>
        <taxon>Rhodobacterales</taxon>
        <taxon>Paracoccaceae</taxon>
        <taxon>Pararhodobacter</taxon>
    </lineage>
</organism>
<feature type="transmembrane region" description="Helical" evidence="7">
    <location>
        <begin position="41"/>
        <end position="63"/>
    </location>
</feature>
<evidence type="ECO:0000256" key="1">
    <source>
        <dbReference type="ARBA" id="ARBA00004651"/>
    </source>
</evidence>
<evidence type="ECO:0000256" key="4">
    <source>
        <dbReference type="ARBA" id="ARBA00022692"/>
    </source>
</evidence>
<feature type="domain" description="Tripartite ATP-independent periplasmic transporters DctQ component" evidence="8">
    <location>
        <begin position="60"/>
        <end position="175"/>
    </location>
</feature>
<accession>A0A2T7UUX1</accession>
<protein>
    <recommendedName>
        <fullName evidence="7">TRAP transporter small permease protein</fullName>
    </recommendedName>
</protein>
<sequence>MPPSSKTSAPAEACRRRAPRRARRFPWPDWSPQVNRLERPFLIVSRAAAILGVLFLLFVAALSVADILTREVTGRPIRGAYDLSELMTIIVIAACFPAGLLERRQIKVAFLGALLPRGANRALEVFGALCTGAMFLAIAWYVTLHAQRVTASEEYTMILHWPVAPWWWVAAACFWICIPAQTFVLVAEILGHGAPDHPADGEA</sequence>
<keyword evidence="3" id="KW-1003">Cell membrane</keyword>
<dbReference type="GO" id="GO:0005886">
    <property type="term" value="C:plasma membrane"/>
    <property type="evidence" value="ECO:0007669"/>
    <property type="project" value="UniProtKB-SubCell"/>
</dbReference>
<comment type="similarity">
    <text evidence="7">Belongs to the TRAP transporter small permease family.</text>
</comment>
<keyword evidence="2 7" id="KW-0813">Transport</keyword>
<keyword evidence="7" id="KW-0997">Cell inner membrane</keyword>